<feature type="region of interest" description="Disordered" evidence="1">
    <location>
        <begin position="1"/>
        <end position="67"/>
    </location>
</feature>
<feature type="compositionally biased region" description="Acidic residues" evidence="1">
    <location>
        <begin position="178"/>
        <end position="187"/>
    </location>
</feature>
<feature type="compositionally biased region" description="Basic and acidic residues" evidence="1">
    <location>
        <begin position="188"/>
        <end position="214"/>
    </location>
</feature>
<sequence>MAPKKEKDKPPQFMTINGQQCQRVKDASTGKFVYRPVQDDTSARNSGNPSLWQNSKDNEDEEKKWLQQKEREVQELRWQESRQQTIQERRQKEKVGLIEKVPGRRREPKVPVPATLRKLREEHDAALAVGMKDSRPKQFALIQEALEIEESRYQAKVKAAKERAYRKTRGHLRLEGEAGLDDSGSDAEDGREHDGALVPKQELHDIEDYRRDLPRAGSGKDPQAKANGGPAPEKEVRGHKEPRQRKEPPGAASGHAPVQRPSSAKAQKEAHNISGAGRRDKAPLSMDSLQEALPEPGGGPEPRRLHSGRGGRSSRGRGRGRHVGDAQHGTEGRGASGASSDGPRVNAPGSRGGSGDRRGRGHAVGVSARGAAVAAGGGWRGQP</sequence>
<organism evidence="2">
    <name type="scientific">Tetraselmis sp. GSL018</name>
    <dbReference type="NCBI Taxonomy" id="582737"/>
    <lineage>
        <taxon>Eukaryota</taxon>
        <taxon>Viridiplantae</taxon>
        <taxon>Chlorophyta</taxon>
        <taxon>core chlorophytes</taxon>
        <taxon>Chlorodendrophyceae</taxon>
        <taxon>Chlorodendrales</taxon>
        <taxon>Chlorodendraceae</taxon>
        <taxon>Tetraselmis</taxon>
    </lineage>
</organism>
<protein>
    <submittedName>
        <fullName evidence="2">Uncharacterized protein</fullName>
    </submittedName>
</protein>
<feature type="compositionally biased region" description="Basic residues" evidence="1">
    <location>
        <begin position="305"/>
        <end position="321"/>
    </location>
</feature>
<accession>A0A061R531</accession>
<evidence type="ECO:0000313" key="2">
    <source>
        <dbReference type="EMBL" id="JAC65800.1"/>
    </source>
</evidence>
<evidence type="ECO:0000256" key="1">
    <source>
        <dbReference type="SAM" id="MobiDB-lite"/>
    </source>
</evidence>
<feature type="compositionally biased region" description="Basic and acidic residues" evidence="1">
    <location>
        <begin position="266"/>
        <end position="282"/>
    </location>
</feature>
<gene>
    <name evidence="2" type="ORF">TSPGSL018_15223</name>
</gene>
<name>A0A061R531_9CHLO</name>
<dbReference type="EMBL" id="GBEZ01020904">
    <property type="protein sequence ID" value="JAC65800.1"/>
    <property type="molecule type" value="Transcribed_RNA"/>
</dbReference>
<feature type="compositionally biased region" description="Basic and acidic residues" evidence="1">
    <location>
        <begin position="1"/>
        <end position="10"/>
    </location>
</feature>
<feature type="compositionally biased region" description="Basic and acidic residues" evidence="1">
    <location>
        <begin position="322"/>
        <end position="331"/>
    </location>
</feature>
<feature type="compositionally biased region" description="Basic and acidic residues" evidence="1">
    <location>
        <begin position="232"/>
        <end position="248"/>
    </location>
</feature>
<feature type="compositionally biased region" description="Polar residues" evidence="1">
    <location>
        <begin position="43"/>
        <end position="55"/>
    </location>
</feature>
<feature type="compositionally biased region" description="Low complexity" evidence="1">
    <location>
        <begin position="363"/>
        <end position="374"/>
    </location>
</feature>
<dbReference type="AlphaFoldDB" id="A0A061R531"/>
<reference evidence="2" key="1">
    <citation type="submission" date="2014-05" db="EMBL/GenBank/DDBJ databases">
        <title>The transcriptome of the halophilic microalga Tetraselmis sp. GSL018 isolated from the Great Salt Lake, Utah.</title>
        <authorList>
            <person name="Jinkerson R.E."/>
            <person name="D'Adamo S."/>
            <person name="Posewitz M.C."/>
        </authorList>
    </citation>
    <scope>NUCLEOTIDE SEQUENCE</scope>
    <source>
        <strain evidence="2">GSL018</strain>
    </source>
</reference>
<proteinExistence type="predicted"/>
<feature type="region of interest" description="Disordered" evidence="1">
    <location>
        <begin position="160"/>
        <end position="383"/>
    </location>
</feature>